<evidence type="ECO:0000313" key="1">
    <source>
        <dbReference type="EMBL" id="MPM45001.1"/>
    </source>
</evidence>
<dbReference type="AntiFam" id="ANF00077">
    <property type="entry name" value="Shadow ORF (opposite AtoC)"/>
</dbReference>
<sequence>MQHAQQLDLDGQRQVADFVKEQGASIGGFEPADLGGEGSGEGAFFMTEEFAFHQVFRERAAVDGDERCAFAAAEFVHVARDKFLAGAGLADDEHVGFAGCDHADAFEQGERLGVFKHLRGGAYRCGVLARLGQGEQGR</sequence>
<reference evidence="1" key="1">
    <citation type="submission" date="2019-08" db="EMBL/GenBank/DDBJ databases">
        <authorList>
            <person name="Kucharzyk K."/>
            <person name="Murdoch R.W."/>
            <person name="Higgins S."/>
            <person name="Loffler F."/>
        </authorList>
    </citation>
    <scope>NUCLEOTIDE SEQUENCE</scope>
</reference>
<name>A0A644ZYH6_9ZZZZ</name>
<protein>
    <submittedName>
        <fullName evidence="1">Uncharacterized protein</fullName>
    </submittedName>
</protein>
<organism evidence="1">
    <name type="scientific">bioreactor metagenome</name>
    <dbReference type="NCBI Taxonomy" id="1076179"/>
    <lineage>
        <taxon>unclassified sequences</taxon>
        <taxon>metagenomes</taxon>
        <taxon>ecological metagenomes</taxon>
    </lineage>
</organism>
<accession>A0A644ZYH6</accession>
<comment type="caution">
    <text evidence="1">The sequence shown here is derived from an EMBL/GenBank/DDBJ whole genome shotgun (WGS) entry which is preliminary data.</text>
</comment>
<gene>
    <name evidence="1" type="ORF">SDC9_91686</name>
</gene>
<dbReference type="AlphaFoldDB" id="A0A644ZYH6"/>
<proteinExistence type="predicted"/>
<dbReference type="EMBL" id="VSSQ01010707">
    <property type="protein sequence ID" value="MPM45001.1"/>
    <property type="molecule type" value="Genomic_DNA"/>
</dbReference>